<keyword evidence="10" id="KW-1185">Reference proteome</keyword>
<feature type="region of interest" description="Disordered" evidence="7">
    <location>
        <begin position="353"/>
        <end position="403"/>
    </location>
</feature>
<keyword evidence="4 8" id="KW-0812">Transmembrane</keyword>
<proteinExistence type="inferred from homology"/>
<comment type="subcellular location">
    <subcellularLocation>
        <location evidence="1">Cell membrane</location>
        <topology evidence="1">Multi-pass membrane protein</topology>
    </subcellularLocation>
</comment>
<dbReference type="GO" id="GO:0005886">
    <property type="term" value="C:plasma membrane"/>
    <property type="evidence" value="ECO:0007669"/>
    <property type="project" value="UniProtKB-SubCell"/>
</dbReference>
<evidence type="ECO:0000256" key="5">
    <source>
        <dbReference type="ARBA" id="ARBA00022989"/>
    </source>
</evidence>
<dbReference type="PANTHER" id="PTHR34856:SF2">
    <property type="entry name" value="PROTEIN NRFD"/>
    <property type="match status" value="1"/>
</dbReference>
<dbReference type="Gene3D" id="1.20.1630.10">
    <property type="entry name" value="Formate dehydrogenase/DMSO reductase domain"/>
    <property type="match status" value="1"/>
</dbReference>
<evidence type="ECO:0000256" key="3">
    <source>
        <dbReference type="ARBA" id="ARBA00022475"/>
    </source>
</evidence>
<evidence type="ECO:0000256" key="1">
    <source>
        <dbReference type="ARBA" id="ARBA00004651"/>
    </source>
</evidence>
<evidence type="ECO:0000313" key="9">
    <source>
        <dbReference type="EMBL" id="GEJ59022.1"/>
    </source>
</evidence>
<keyword evidence="6 8" id="KW-0472">Membrane</keyword>
<evidence type="ECO:0000256" key="8">
    <source>
        <dbReference type="SAM" id="Phobius"/>
    </source>
</evidence>
<organism evidence="9 10">
    <name type="scientific">Anaeromyxobacter diazotrophicus</name>
    <dbReference type="NCBI Taxonomy" id="2590199"/>
    <lineage>
        <taxon>Bacteria</taxon>
        <taxon>Pseudomonadati</taxon>
        <taxon>Myxococcota</taxon>
        <taxon>Myxococcia</taxon>
        <taxon>Myxococcales</taxon>
        <taxon>Cystobacterineae</taxon>
        <taxon>Anaeromyxobacteraceae</taxon>
        <taxon>Anaeromyxobacter</taxon>
    </lineage>
</organism>
<feature type="transmembrane region" description="Helical" evidence="8">
    <location>
        <begin position="163"/>
        <end position="185"/>
    </location>
</feature>
<dbReference type="PANTHER" id="PTHR34856">
    <property type="entry name" value="PROTEIN NRFD"/>
    <property type="match status" value="1"/>
</dbReference>
<feature type="transmembrane region" description="Helical" evidence="8">
    <location>
        <begin position="78"/>
        <end position="99"/>
    </location>
</feature>
<keyword evidence="5 8" id="KW-1133">Transmembrane helix</keyword>
<feature type="compositionally biased region" description="Basic and acidic residues" evidence="7">
    <location>
        <begin position="392"/>
        <end position="403"/>
    </location>
</feature>
<keyword evidence="3" id="KW-1003">Cell membrane</keyword>
<comment type="similarity">
    <text evidence="2">Belongs to the NrfD family.</text>
</comment>
<feature type="region of interest" description="Disordered" evidence="7">
    <location>
        <begin position="1"/>
        <end position="49"/>
    </location>
</feature>
<dbReference type="Pfam" id="PF03916">
    <property type="entry name" value="NrfD"/>
    <property type="match status" value="1"/>
</dbReference>
<dbReference type="AlphaFoldDB" id="A0A7I9VRG1"/>
<reference evidence="10" key="1">
    <citation type="journal article" date="2020" name="Appl. Environ. Microbiol.">
        <title>Diazotrophic Anaeromyxobacter Isolates from Soils.</title>
        <authorList>
            <person name="Masuda Y."/>
            <person name="Yamanaka H."/>
            <person name="Xu Z.X."/>
            <person name="Shiratori Y."/>
            <person name="Aono T."/>
            <person name="Amachi S."/>
            <person name="Senoo K."/>
            <person name="Itoh H."/>
        </authorList>
    </citation>
    <scope>NUCLEOTIDE SEQUENCE [LARGE SCALE GENOMIC DNA]</scope>
    <source>
        <strain evidence="10">R267</strain>
    </source>
</reference>
<dbReference type="RefSeq" id="WP_176068130.1">
    <property type="nucleotide sequence ID" value="NZ_BJTG01000010.1"/>
</dbReference>
<name>A0A7I9VRG1_9BACT</name>
<sequence>MRARHLPDDRPHDGRNVDPELGALLGEGSHQRVKDLAPSPAAPRSDEVPSLAYEADRGRSYYGLPLLKEPVWRWYVPAYFYVGGVAGAAAALGAAAQLAGWRGSPGPVRQRHPGVEHRLIGRCRLIATAGAGASAVLLIADLGRPARFLDMLRVFRPTSPMNMGTWFLSAFGACCAASTLPHLWPARRPWQRTVSDAAAFGAGVMGLPLCTYTGVLIANTAVPIWHGTRNALPVLFGASGAAGAASLLELWPPGGTGDDVVHRFSLLGKTLELALGEVFAYEARRVPRVARPLRRGASGALWRTAQVLSAAGLAATALSRRGSPLRRTAGLLGTLGALTLRFAILQAGRASARDPLATSEQQRAGRGGAAELTERDRAGASHPALRGVGAGRETEAAPREEHP</sequence>
<dbReference type="EMBL" id="BJTG01000010">
    <property type="protein sequence ID" value="GEJ59022.1"/>
    <property type="molecule type" value="Genomic_DNA"/>
</dbReference>
<feature type="transmembrane region" description="Helical" evidence="8">
    <location>
        <begin position="197"/>
        <end position="218"/>
    </location>
</feature>
<evidence type="ECO:0000256" key="6">
    <source>
        <dbReference type="ARBA" id="ARBA00023136"/>
    </source>
</evidence>
<evidence type="ECO:0000256" key="4">
    <source>
        <dbReference type="ARBA" id="ARBA00022692"/>
    </source>
</evidence>
<evidence type="ECO:0000256" key="7">
    <source>
        <dbReference type="SAM" id="MobiDB-lite"/>
    </source>
</evidence>
<dbReference type="InterPro" id="IPR005614">
    <property type="entry name" value="NrfD-like"/>
</dbReference>
<protein>
    <submittedName>
        <fullName evidence="9">Polysulfide reductase</fullName>
    </submittedName>
</protein>
<gene>
    <name evidence="9" type="ORF">AMYX_37630</name>
</gene>
<accession>A0A7I9VRG1</accession>
<evidence type="ECO:0000256" key="2">
    <source>
        <dbReference type="ARBA" id="ARBA00008929"/>
    </source>
</evidence>
<dbReference type="InterPro" id="IPR052049">
    <property type="entry name" value="Electron_transfer_protein"/>
</dbReference>
<evidence type="ECO:0000313" key="10">
    <source>
        <dbReference type="Proteomes" id="UP000503640"/>
    </source>
</evidence>
<comment type="caution">
    <text evidence="9">The sequence shown here is derived from an EMBL/GenBank/DDBJ whole genome shotgun (WGS) entry which is preliminary data.</text>
</comment>
<feature type="transmembrane region" description="Helical" evidence="8">
    <location>
        <begin position="119"/>
        <end position="142"/>
    </location>
</feature>
<feature type="compositionally biased region" description="Basic and acidic residues" evidence="7">
    <location>
        <begin position="1"/>
        <end position="18"/>
    </location>
</feature>
<dbReference type="Proteomes" id="UP000503640">
    <property type="component" value="Unassembled WGS sequence"/>
</dbReference>